<dbReference type="EMBL" id="PTJD01000012">
    <property type="protein sequence ID" value="PPK92923.1"/>
    <property type="molecule type" value="Genomic_DNA"/>
</dbReference>
<feature type="domain" description="Histidine kinase" evidence="13">
    <location>
        <begin position="261"/>
        <end position="471"/>
    </location>
</feature>
<evidence type="ECO:0000259" key="14">
    <source>
        <dbReference type="PROSITE" id="PS50885"/>
    </source>
</evidence>
<dbReference type="GO" id="GO:0000155">
    <property type="term" value="F:phosphorelay sensor kinase activity"/>
    <property type="evidence" value="ECO:0007669"/>
    <property type="project" value="InterPro"/>
</dbReference>
<sequence length="476" mass="51268">MTAPPGDATGSGRRHGAGRLRRWRSLRGRAALAFTALAALLTAVTSTGVWLTVSQYLLLQRERVTTAQSLANADRLQRGLRTEGLSAPQLLAQLPRETGSTSLLVDGGQWFTTSLRVGRDDLPLPLRRAALRGEASHQRIQLGGHTVLAVGVPLQGEGRAYFEVFPLDELDETYRTLGTVLLVAGAVVPVLALGLGWWLTRPALRPIDRVGAAAAAIASGQLDARIDHHGDPDLVPLATSFNRTAAALERRVRADARFASDVAHELRTPLTAMLGALSLVEQHRERLPGTGREALDLLQEEVDRFSRLVQDLLEISRSDAGSHDLVLEEVDLADFVCQALPEHAHPLVTRGPDGDGLVVRTDKRRLRQVVANLVDNADKHGGGLTRVTVARVGRNAEVLVDDAGPGVDPAERERIFERFARARGSASSSSEGAGLGLSLVERHLQLLGGSVTVVDSPEGGARFRVLLPLEVAPWRR</sequence>
<dbReference type="InterPro" id="IPR050428">
    <property type="entry name" value="TCS_sensor_his_kinase"/>
</dbReference>
<name>A0A2S6IFE8_9ACTN</name>
<protein>
    <recommendedName>
        <fullName evidence="4">histidine kinase</fullName>
        <ecNumber evidence="4">2.7.13.3</ecNumber>
    </recommendedName>
</protein>
<comment type="caution">
    <text evidence="15">The sequence shown here is derived from an EMBL/GenBank/DDBJ whole genome shotgun (WGS) entry which is preliminary data.</text>
</comment>
<evidence type="ECO:0000259" key="13">
    <source>
        <dbReference type="PROSITE" id="PS50109"/>
    </source>
</evidence>
<dbReference type="InterPro" id="IPR003660">
    <property type="entry name" value="HAMP_dom"/>
</dbReference>
<evidence type="ECO:0000256" key="8">
    <source>
        <dbReference type="ARBA" id="ARBA00022777"/>
    </source>
</evidence>
<dbReference type="PRINTS" id="PR00344">
    <property type="entry name" value="BCTRLSENSOR"/>
</dbReference>
<feature type="transmembrane region" description="Helical" evidence="12">
    <location>
        <begin position="177"/>
        <end position="199"/>
    </location>
</feature>
<dbReference type="InterPro" id="IPR036890">
    <property type="entry name" value="HATPase_C_sf"/>
</dbReference>
<evidence type="ECO:0000256" key="1">
    <source>
        <dbReference type="ARBA" id="ARBA00000085"/>
    </source>
</evidence>
<comment type="catalytic activity">
    <reaction evidence="1">
        <text>ATP + protein L-histidine = ADP + protein N-phospho-L-histidine.</text>
        <dbReference type="EC" id="2.7.13.3"/>
    </reaction>
</comment>
<evidence type="ECO:0000256" key="12">
    <source>
        <dbReference type="SAM" id="Phobius"/>
    </source>
</evidence>
<dbReference type="CDD" id="cd00082">
    <property type="entry name" value="HisKA"/>
    <property type="match status" value="1"/>
</dbReference>
<keyword evidence="8 15" id="KW-0418">Kinase</keyword>
<dbReference type="Proteomes" id="UP000239485">
    <property type="component" value="Unassembled WGS sequence"/>
</dbReference>
<organism evidence="15 16">
    <name type="scientific">Kineococcus xinjiangensis</name>
    <dbReference type="NCBI Taxonomy" id="512762"/>
    <lineage>
        <taxon>Bacteria</taxon>
        <taxon>Bacillati</taxon>
        <taxon>Actinomycetota</taxon>
        <taxon>Actinomycetes</taxon>
        <taxon>Kineosporiales</taxon>
        <taxon>Kineosporiaceae</taxon>
        <taxon>Kineococcus</taxon>
    </lineage>
</organism>
<gene>
    <name evidence="15" type="ORF">CLV92_11299</name>
</gene>
<accession>A0A2S6IFE8</accession>
<dbReference type="RefSeq" id="WP_104434306.1">
    <property type="nucleotide sequence ID" value="NZ_PTJD01000012.1"/>
</dbReference>
<reference evidence="15 16" key="1">
    <citation type="submission" date="2018-02" db="EMBL/GenBank/DDBJ databases">
        <title>Genomic Encyclopedia of Archaeal and Bacterial Type Strains, Phase II (KMG-II): from individual species to whole genera.</title>
        <authorList>
            <person name="Goeker M."/>
        </authorList>
    </citation>
    <scope>NUCLEOTIDE SEQUENCE [LARGE SCALE GENOMIC DNA]</scope>
    <source>
        <strain evidence="15 16">DSM 22857</strain>
    </source>
</reference>
<dbReference type="SUPFAM" id="SSF55874">
    <property type="entry name" value="ATPase domain of HSP90 chaperone/DNA topoisomerase II/histidine kinase"/>
    <property type="match status" value="1"/>
</dbReference>
<dbReference type="InterPro" id="IPR003661">
    <property type="entry name" value="HisK_dim/P_dom"/>
</dbReference>
<dbReference type="Gene3D" id="6.10.340.10">
    <property type="match status" value="1"/>
</dbReference>
<keyword evidence="10" id="KW-0902">Two-component regulatory system</keyword>
<dbReference type="Gene3D" id="3.30.565.10">
    <property type="entry name" value="Histidine kinase-like ATPase, C-terminal domain"/>
    <property type="match status" value="1"/>
</dbReference>
<dbReference type="EC" id="2.7.13.3" evidence="4"/>
<dbReference type="Pfam" id="PF00512">
    <property type="entry name" value="HisKA"/>
    <property type="match status" value="1"/>
</dbReference>
<dbReference type="SMART" id="SM00388">
    <property type="entry name" value="HisKA"/>
    <property type="match status" value="1"/>
</dbReference>
<evidence type="ECO:0000256" key="11">
    <source>
        <dbReference type="ARBA" id="ARBA00023136"/>
    </source>
</evidence>
<dbReference type="AlphaFoldDB" id="A0A2S6IFE8"/>
<dbReference type="PANTHER" id="PTHR45436">
    <property type="entry name" value="SENSOR HISTIDINE KINASE YKOH"/>
    <property type="match status" value="1"/>
</dbReference>
<keyword evidence="9 12" id="KW-1133">Transmembrane helix</keyword>
<evidence type="ECO:0000256" key="10">
    <source>
        <dbReference type="ARBA" id="ARBA00023012"/>
    </source>
</evidence>
<dbReference type="InterPro" id="IPR005467">
    <property type="entry name" value="His_kinase_dom"/>
</dbReference>
<evidence type="ECO:0000256" key="9">
    <source>
        <dbReference type="ARBA" id="ARBA00022989"/>
    </source>
</evidence>
<feature type="domain" description="HAMP" evidence="14">
    <location>
        <begin position="201"/>
        <end position="253"/>
    </location>
</feature>
<dbReference type="FunFam" id="1.10.287.130:FF:000001">
    <property type="entry name" value="Two-component sensor histidine kinase"/>
    <property type="match status" value="1"/>
</dbReference>
<dbReference type="SUPFAM" id="SSF158472">
    <property type="entry name" value="HAMP domain-like"/>
    <property type="match status" value="1"/>
</dbReference>
<dbReference type="SMART" id="SM00304">
    <property type="entry name" value="HAMP"/>
    <property type="match status" value="1"/>
</dbReference>
<proteinExistence type="predicted"/>
<dbReference type="InterPro" id="IPR003594">
    <property type="entry name" value="HATPase_dom"/>
</dbReference>
<keyword evidence="6" id="KW-0808">Transferase</keyword>
<evidence type="ECO:0000256" key="5">
    <source>
        <dbReference type="ARBA" id="ARBA00022553"/>
    </source>
</evidence>
<dbReference type="PROSITE" id="PS50885">
    <property type="entry name" value="HAMP"/>
    <property type="match status" value="1"/>
</dbReference>
<dbReference type="SMART" id="SM00387">
    <property type="entry name" value="HATPase_c"/>
    <property type="match status" value="1"/>
</dbReference>
<dbReference type="CDD" id="cd00075">
    <property type="entry name" value="HATPase"/>
    <property type="match status" value="1"/>
</dbReference>
<dbReference type="OrthoDB" id="5242752at2"/>
<feature type="transmembrane region" description="Helical" evidence="12">
    <location>
        <begin position="30"/>
        <end position="53"/>
    </location>
</feature>
<keyword evidence="16" id="KW-1185">Reference proteome</keyword>
<comment type="subcellular location">
    <subcellularLocation>
        <location evidence="3">Cell membrane</location>
    </subcellularLocation>
    <subcellularLocation>
        <location evidence="2">Membrane</location>
        <topology evidence="2">Multi-pass membrane protein</topology>
    </subcellularLocation>
</comment>
<dbReference type="Pfam" id="PF00672">
    <property type="entry name" value="HAMP"/>
    <property type="match status" value="1"/>
</dbReference>
<evidence type="ECO:0000313" key="16">
    <source>
        <dbReference type="Proteomes" id="UP000239485"/>
    </source>
</evidence>
<dbReference type="PROSITE" id="PS50109">
    <property type="entry name" value="HIS_KIN"/>
    <property type="match status" value="1"/>
</dbReference>
<dbReference type="Pfam" id="PF02518">
    <property type="entry name" value="HATPase_c"/>
    <property type="match status" value="1"/>
</dbReference>
<dbReference type="InterPro" id="IPR036097">
    <property type="entry name" value="HisK_dim/P_sf"/>
</dbReference>
<dbReference type="Gene3D" id="1.10.287.130">
    <property type="match status" value="1"/>
</dbReference>
<dbReference type="InterPro" id="IPR004358">
    <property type="entry name" value="Sig_transdc_His_kin-like_C"/>
</dbReference>
<dbReference type="SUPFAM" id="SSF47384">
    <property type="entry name" value="Homodimeric domain of signal transducing histidine kinase"/>
    <property type="match status" value="1"/>
</dbReference>
<evidence type="ECO:0000256" key="6">
    <source>
        <dbReference type="ARBA" id="ARBA00022679"/>
    </source>
</evidence>
<evidence type="ECO:0000256" key="2">
    <source>
        <dbReference type="ARBA" id="ARBA00004141"/>
    </source>
</evidence>
<keyword evidence="11 12" id="KW-0472">Membrane</keyword>
<evidence type="ECO:0000256" key="3">
    <source>
        <dbReference type="ARBA" id="ARBA00004236"/>
    </source>
</evidence>
<keyword evidence="5" id="KW-0597">Phosphoprotein</keyword>
<keyword evidence="7 12" id="KW-0812">Transmembrane</keyword>
<evidence type="ECO:0000256" key="4">
    <source>
        <dbReference type="ARBA" id="ARBA00012438"/>
    </source>
</evidence>
<evidence type="ECO:0000313" key="15">
    <source>
        <dbReference type="EMBL" id="PPK92923.1"/>
    </source>
</evidence>
<dbReference type="PANTHER" id="PTHR45436:SF15">
    <property type="entry name" value="SENSOR HISTIDINE KINASE CUSS"/>
    <property type="match status" value="1"/>
</dbReference>
<dbReference type="GO" id="GO:0005886">
    <property type="term" value="C:plasma membrane"/>
    <property type="evidence" value="ECO:0007669"/>
    <property type="project" value="UniProtKB-SubCell"/>
</dbReference>
<evidence type="ECO:0000256" key="7">
    <source>
        <dbReference type="ARBA" id="ARBA00022692"/>
    </source>
</evidence>